<sequence>MSSRQYEQCAICGWTGERSDLDGRDGAFHCPACDEPLVVE</sequence>
<keyword evidence="2" id="KW-1185">Reference proteome</keyword>
<reference evidence="1 2" key="1">
    <citation type="journal article" date="2019" name="Int. J. Syst. Evol. Microbiol.">
        <title>The Global Catalogue of Microorganisms (GCM) 10K type strain sequencing project: providing services to taxonomists for standard genome sequencing and annotation.</title>
        <authorList>
            <consortium name="The Broad Institute Genomics Platform"/>
            <consortium name="The Broad Institute Genome Sequencing Center for Infectious Disease"/>
            <person name="Wu L."/>
            <person name="Ma J."/>
        </authorList>
    </citation>
    <scope>NUCLEOTIDE SEQUENCE [LARGE SCALE GENOMIC DNA]</scope>
    <source>
        <strain evidence="1 2">XZGYJ-43</strain>
    </source>
</reference>
<comment type="caution">
    <text evidence="1">The sequence shown here is derived from an EMBL/GenBank/DDBJ whole genome shotgun (WGS) entry which is preliminary data.</text>
</comment>
<dbReference type="Proteomes" id="UP001596447">
    <property type="component" value="Unassembled WGS sequence"/>
</dbReference>
<organism evidence="1 2">
    <name type="scientific">Halospeciosus flavus</name>
    <dbReference type="NCBI Taxonomy" id="3032283"/>
    <lineage>
        <taxon>Archaea</taxon>
        <taxon>Methanobacteriati</taxon>
        <taxon>Methanobacteriota</taxon>
        <taxon>Stenosarchaea group</taxon>
        <taxon>Halobacteria</taxon>
        <taxon>Halobacteriales</taxon>
        <taxon>Halobacteriaceae</taxon>
        <taxon>Halospeciosus</taxon>
    </lineage>
</organism>
<evidence type="ECO:0000313" key="2">
    <source>
        <dbReference type="Proteomes" id="UP001596447"/>
    </source>
</evidence>
<accession>A0ABD5Z5Q1</accession>
<gene>
    <name evidence="1" type="ORF">ACFQJ9_13830</name>
</gene>
<dbReference type="EMBL" id="JBHTAR010000011">
    <property type="protein sequence ID" value="MFC7200479.1"/>
    <property type="molecule type" value="Genomic_DNA"/>
</dbReference>
<protein>
    <recommendedName>
        <fullName evidence="3">Small CPxCG-related zinc finger protein</fullName>
    </recommendedName>
</protein>
<dbReference type="AlphaFoldDB" id="A0ABD5Z5Q1"/>
<evidence type="ECO:0000313" key="1">
    <source>
        <dbReference type="EMBL" id="MFC7200479.1"/>
    </source>
</evidence>
<proteinExistence type="predicted"/>
<name>A0ABD5Z5Q1_9EURY</name>
<evidence type="ECO:0008006" key="3">
    <source>
        <dbReference type="Google" id="ProtNLM"/>
    </source>
</evidence>
<dbReference type="RefSeq" id="WP_279527259.1">
    <property type="nucleotide sequence ID" value="NZ_CP122312.1"/>
</dbReference>